<name>A0A6J2K112_BOMMA</name>
<evidence type="ECO:0000256" key="1">
    <source>
        <dbReference type="ARBA" id="ARBA00005679"/>
    </source>
</evidence>
<reference evidence="5" key="1">
    <citation type="submission" date="2025-08" db="UniProtKB">
        <authorList>
            <consortium name="RefSeq"/>
        </authorList>
    </citation>
    <scope>IDENTIFICATION</scope>
    <source>
        <tissue evidence="5">Silk gland</tissue>
    </source>
</reference>
<accession>A0A6J2K112</accession>
<dbReference type="PANTHER" id="PTHR13234:SF68">
    <property type="entry name" value="GH19763P"/>
    <property type="match status" value="1"/>
</dbReference>
<dbReference type="Proteomes" id="UP000504629">
    <property type="component" value="Unplaced"/>
</dbReference>
<organism evidence="4 5">
    <name type="scientific">Bombyx mandarina</name>
    <name type="common">Wild silk moth</name>
    <name type="synonym">Wild silkworm</name>
    <dbReference type="NCBI Taxonomy" id="7092"/>
    <lineage>
        <taxon>Eukaryota</taxon>
        <taxon>Metazoa</taxon>
        <taxon>Ecdysozoa</taxon>
        <taxon>Arthropoda</taxon>
        <taxon>Hexapoda</taxon>
        <taxon>Insecta</taxon>
        <taxon>Pterygota</taxon>
        <taxon>Neoptera</taxon>
        <taxon>Endopterygota</taxon>
        <taxon>Lepidoptera</taxon>
        <taxon>Glossata</taxon>
        <taxon>Ditrysia</taxon>
        <taxon>Bombycoidea</taxon>
        <taxon>Bombycidae</taxon>
        <taxon>Bombycinae</taxon>
        <taxon>Bombyx</taxon>
    </lineage>
</organism>
<dbReference type="OrthoDB" id="958254at2759"/>
<dbReference type="InterPro" id="IPR004911">
    <property type="entry name" value="Interferon-induced_GILT"/>
</dbReference>
<dbReference type="RefSeq" id="XP_028034687.1">
    <property type="nucleotide sequence ID" value="XM_028178886.1"/>
</dbReference>
<dbReference type="KEGG" id="bman:114246393"/>
<feature type="chain" id="PRO_5026816168" evidence="3">
    <location>
        <begin position="21"/>
        <end position="207"/>
    </location>
</feature>
<sequence>MKFFVNIYVILAVFCVGVDVKRKVQLSVFYESACSDSKNFILKQLHPTIHKLEDYIDLQLIPFGKASSINNGGDGFECQHGPPECFGNLIQDCTLNEMKSYSDVHKVEYLACEMETMASTRGDIQCIVKSNVPHDPVRECVYLGPGTLLQLDSERLTKLVNPKFIPTIVLDGVFDQATQNKAFNDLMGTICDRLRNVKPCKEYFRNK</sequence>
<comment type="similarity">
    <text evidence="1">Belongs to the GILT family.</text>
</comment>
<dbReference type="PANTHER" id="PTHR13234">
    <property type="entry name" value="GAMMA-INTERFERON INDUCIBLE LYSOSOMAL THIOL REDUCTASE GILT"/>
    <property type="match status" value="1"/>
</dbReference>
<protein>
    <submittedName>
        <fullName evidence="5">GILT-like protein 1</fullName>
    </submittedName>
</protein>
<dbReference type="GO" id="GO:0016671">
    <property type="term" value="F:oxidoreductase activity, acting on a sulfur group of donors, disulfide as acceptor"/>
    <property type="evidence" value="ECO:0007669"/>
    <property type="project" value="InterPro"/>
</dbReference>
<keyword evidence="3" id="KW-0732">Signal</keyword>
<dbReference type="Pfam" id="PF03227">
    <property type="entry name" value="GILT"/>
    <property type="match status" value="1"/>
</dbReference>
<proteinExistence type="inferred from homology"/>
<keyword evidence="4" id="KW-1185">Reference proteome</keyword>
<evidence type="ECO:0000313" key="4">
    <source>
        <dbReference type="Proteomes" id="UP000504629"/>
    </source>
</evidence>
<evidence type="ECO:0000256" key="3">
    <source>
        <dbReference type="SAM" id="SignalP"/>
    </source>
</evidence>
<dbReference type="AlphaFoldDB" id="A0A6J2K112"/>
<keyword evidence="2" id="KW-0325">Glycoprotein</keyword>
<gene>
    <name evidence="5" type="primary">LOC114246393</name>
</gene>
<evidence type="ECO:0000313" key="5">
    <source>
        <dbReference type="RefSeq" id="XP_028034687.1"/>
    </source>
</evidence>
<evidence type="ECO:0000256" key="2">
    <source>
        <dbReference type="ARBA" id="ARBA00023180"/>
    </source>
</evidence>
<feature type="signal peptide" evidence="3">
    <location>
        <begin position="1"/>
        <end position="20"/>
    </location>
</feature>
<dbReference type="GeneID" id="114246393"/>